<dbReference type="Proteomes" id="UP001207468">
    <property type="component" value="Unassembled WGS sequence"/>
</dbReference>
<keyword evidence="2" id="KW-1185">Reference proteome</keyword>
<sequence length="106" mass="11750">MILFKLAPRWILSWILYSALVSVTVPGHCPSPQRFPEHLCSTQGGAYTQSWGVTFGKGRCTACGLICLPFPSPLLEVGGPHQQPCRWEIEKCQIVVSEPETGTYCR</sequence>
<gene>
    <name evidence="1" type="ORF">F5148DRAFT_41263</name>
</gene>
<reference evidence="1" key="1">
    <citation type="submission" date="2021-03" db="EMBL/GenBank/DDBJ databases">
        <title>Evolutionary priming and transition to the ectomycorrhizal habit in an iconic lineage of mushroom-forming fungi: is preadaptation a requirement?</title>
        <authorList>
            <consortium name="DOE Joint Genome Institute"/>
            <person name="Looney B.P."/>
            <person name="Miyauchi S."/>
            <person name="Morin E."/>
            <person name="Drula E."/>
            <person name="Courty P.E."/>
            <person name="Chicoki N."/>
            <person name="Fauchery L."/>
            <person name="Kohler A."/>
            <person name="Kuo A."/>
            <person name="LaButti K."/>
            <person name="Pangilinan J."/>
            <person name="Lipzen A."/>
            <person name="Riley R."/>
            <person name="Andreopoulos W."/>
            <person name="He G."/>
            <person name="Johnson J."/>
            <person name="Barry K.W."/>
            <person name="Grigoriev I.V."/>
            <person name="Nagy L."/>
            <person name="Hibbett D."/>
            <person name="Henrissat B."/>
            <person name="Matheny P.B."/>
            <person name="Labbe J."/>
            <person name="Martin A.F."/>
        </authorList>
    </citation>
    <scope>NUCLEOTIDE SEQUENCE</scope>
    <source>
        <strain evidence="1">BPL698</strain>
    </source>
</reference>
<proteinExistence type="predicted"/>
<evidence type="ECO:0000313" key="1">
    <source>
        <dbReference type="EMBL" id="KAI9507939.1"/>
    </source>
</evidence>
<protein>
    <submittedName>
        <fullName evidence="1">Uncharacterized protein</fullName>
    </submittedName>
</protein>
<accession>A0ACC0U9S7</accession>
<name>A0ACC0U9S7_9AGAM</name>
<evidence type="ECO:0000313" key="2">
    <source>
        <dbReference type="Proteomes" id="UP001207468"/>
    </source>
</evidence>
<comment type="caution">
    <text evidence="1">The sequence shown here is derived from an EMBL/GenBank/DDBJ whole genome shotgun (WGS) entry which is preliminary data.</text>
</comment>
<dbReference type="EMBL" id="JAGFNK010000106">
    <property type="protein sequence ID" value="KAI9507939.1"/>
    <property type="molecule type" value="Genomic_DNA"/>
</dbReference>
<organism evidence="1 2">
    <name type="scientific">Russula earlei</name>
    <dbReference type="NCBI Taxonomy" id="71964"/>
    <lineage>
        <taxon>Eukaryota</taxon>
        <taxon>Fungi</taxon>
        <taxon>Dikarya</taxon>
        <taxon>Basidiomycota</taxon>
        <taxon>Agaricomycotina</taxon>
        <taxon>Agaricomycetes</taxon>
        <taxon>Russulales</taxon>
        <taxon>Russulaceae</taxon>
        <taxon>Russula</taxon>
    </lineage>
</organism>